<dbReference type="Gene3D" id="2.60.40.1260">
    <property type="entry name" value="Lamin Tail domain"/>
    <property type="match status" value="1"/>
</dbReference>
<dbReference type="Pfam" id="PF00932">
    <property type="entry name" value="LTD"/>
    <property type="match status" value="1"/>
</dbReference>
<dbReference type="Pfam" id="PF18998">
    <property type="entry name" value="Flg_new_2"/>
    <property type="match status" value="1"/>
</dbReference>
<protein>
    <submittedName>
        <fullName evidence="2">Lamin Tail Domain</fullName>
    </submittedName>
</protein>
<evidence type="ECO:0000313" key="2">
    <source>
        <dbReference type="EMBL" id="SHJ26541.1"/>
    </source>
</evidence>
<dbReference type="AlphaFoldDB" id="A0A1M6HWG4"/>
<dbReference type="InterPro" id="IPR044060">
    <property type="entry name" value="Bacterial_rp_domain"/>
</dbReference>
<reference evidence="2 3" key="1">
    <citation type="submission" date="2016-11" db="EMBL/GenBank/DDBJ databases">
        <authorList>
            <person name="Varghese N."/>
            <person name="Submissions S."/>
        </authorList>
    </citation>
    <scope>NUCLEOTIDE SEQUENCE [LARGE SCALE GENOMIC DNA]</scope>
    <source>
        <strain evidence="2 3">DSM 19027</strain>
    </source>
</reference>
<evidence type="ECO:0000313" key="3">
    <source>
        <dbReference type="Proteomes" id="UP000324781"/>
    </source>
</evidence>
<dbReference type="InterPro" id="IPR036415">
    <property type="entry name" value="Lamin_tail_dom_sf"/>
</dbReference>
<dbReference type="EMBL" id="FQZP01000036">
    <property type="protein sequence ID" value="SHJ26541.1"/>
    <property type="molecule type" value="Genomic_DNA"/>
</dbReference>
<feature type="domain" description="LTD" evidence="1">
    <location>
        <begin position="30"/>
        <end position="154"/>
    </location>
</feature>
<dbReference type="SUPFAM" id="SSF74853">
    <property type="entry name" value="Lamin A/C globular tail domain"/>
    <property type="match status" value="1"/>
</dbReference>
<dbReference type="InterPro" id="IPR014867">
    <property type="entry name" value="Spore_coat_CotH_CotH2/3/7"/>
</dbReference>
<dbReference type="RefSeq" id="WP_188118474.1">
    <property type="nucleotide sequence ID" value="NZ_FQZP01000036.1"/>
</dbReference>
<dbReference type="Proteomes" id="UP000324781">
    <property type="component" value="Unassembled WGS sequence"/>
</dbReference>
<gene>
    <name evidence="2" type="ORF">SAMN05444373_10367</name>
</gene>
<name>A0A1M6HWG4_9FIRM</name>
<proteinExistence type="predicted"/>
<evidence type="ECO:0000259" key="1">
    <source>
        <dbReference type="PROSITE" id="PS51841"/>
    </source>
</evidence>
<keyword evidence="3" id="KW-1185">Reference proteome</keyword>
<organism evidence="2 3">
    <name type="scientific">Thermoclostridium caenicola</name>
    <dbReference type="NCBI Taxonomy" id="659425"/>
    <lineage>
        <taxon>Bacteria</taxon>
        <taxon>Bacillati</taxon>
        <taxon>Bacillota</taxon>
        <taxon>Clostridia</taxon>
        <taxon>Eubacteriales</taxon>
        <taxon>Oscillospiraceae</taxon>
        <taxon>Thermoclostridium</taxon>
    </lineage>
</organism>
<dbReference type="Pfam" id="PF08757">
    <property type="entry name" value="CotH"/>
    <property type="match status" value="1"/>
</dbReference>
<dbReference type="Pfam" id="PF13287">
    <property type="entry name" value="Fn3_assoc"/>
    <property type="match status" value="1"/>
</dbReference>
<dbReference type="InterPro" id="IPR001322">
    <property type="entry name" value="Lamin_tail_dom"/>
</dbReference>
<dbReference type="InterPro" id="IPR026876">
    <property type="entry name" value="Fn3_assoc_repeat"/>
</dbReference>
<accession>A0A1M6HWG4</accession>
<dbReference type="PROSITE" id="PS51841">
    <property type="entry name" value="LTD"/>
    <property type="match status" value="1"/>
</dbReference>
<sequence length="823" mass="92731">MKKQWTLLCVITAAMLVLAVLFADGLQAGGLSGAYSEKSGHVIISEIMAMNHTGLVDEDGDTRDWIELYNPGSQPVNLLDYGLSDKQDIPHLWTFPDVTLMPGEYLLVWADGKDRVSDAGLHANFRISAGEVITLSNPSGMAVDSIRLDRVIPDVSYGVAAGGGHAFLAQATPGDSNAEAIADLTPYFAQVSLPEFSAGSGFYSEGFELVLSCSDPRATIRYTLDGSEPTADSPVYQEPILIRSREGERNVYANITGISIADMPPLKEVFKGTVVRARAFLPDGSMSETVTHTYFVDEDMAGRYKLPVVSLVTDPDNLFDYFTGIYVKGKVFSDWMSQNPNAPVDGETPANYNQRGMAWEKEAHVTFFEPDGTVGFTKNVGIRTSGGWTRANRQKSLRLVARNRYERPDVIEYPLFPGLTRRGNPDEPLTAFKQILLRSSGNDWESTLFRDAMMQSLVEGLGVDTQSYRPAVLFINGEFWGIYNIREVFDEYFIHDNYGVDFDHIAILEGRSGEQGMELYYGREDDAQSFNDLLEFVRTHDMSLPENYEYVAERIDVDNFITYHVAQIYFANTDWPGNNVKVWRKRTDTIDPDAPAGHDGRWRWMLYDTDFGFGLYSFYATASHKTLVFATKAGGTEWPNPDWSTVLLRSLLTNEEFKTRFIARFVDLLNTRFHPDYVTKRVVEMRETIMPAIPEHLERWMILNRSIDEWKRHTNGLIGFALQRVNYITRDLKSYFGLERYKISLEVSDAAGGAIRLNGMDMFMKDVQWNGVAMEGIPVTLEAVPKEGYRFAGWETNMGFKDEPAVTLVPEADLAIRAIFEKE</sequence>